<evidence type="ECO:0000313" key="4">
    <source>
        <dbReference type="Proteomes" id="UP000638648"/>
    </source>
</evidence>
<dbReference type="InterPro" id="IPR011009">
    <property type="entry name" value="Kinase-like_dom_sf"/>
</dbReference>
<comment type="caution">
    <text evidence="3">The sequence shown here is derived from an EMBL/GenBank/DDBJ whole genome shotgun (WGS) entry which is preliminary data.</text>
</comment>
<feature type="domain" description="Aminoglycoside phosphotransferase" evidence="2">
    <location>
        <begin position="29"/>
        <end position="229"/>
    </location>
</feature>
<name>A0A927RB59_9ACTN</name>
<evidence type="ECO:0000259" key="2">
    <source>
        <dbReference type="Pfam" id="PF01636"/>
    </source>
</evidence>
<evidence type="ECO:0000256" key="1">
    <source>
        <dbReference type="SAM" id="MobiDB-lite"/>
    </source>
</evidence>
<protein>
    <submittedName>
        <fullName evidence="3">Ser/Thr protein kinase RdoA (MazF antagonist)</fullName>
    </submittedName>
</protein>
<keyword evidence="4" id="KW-1185">Reference proteome</keyword>
<dbReference type="EMBL" id="JADBEM010000001">
    <property type="protein sequence ID" value="MBE1608419.1"/>
    <property type="molecule type" value="Genomic_DNA"/>
</dbReference>
<dbReference type="AlphaFoldDB" id="A0A927RB59"/>
<evidence type="ECO:0000313" key="3">
    <source>
        <dbReference type="EMBL" id="MBE1608419.1"/>
    </source>
</evidence>
<keyword evidence="3" id="KW-0808">Transferase</keyword>
<feature type="region of interest" description="Disordered" evidence="1">
    <location>
        <begin position="309"/>
        <end position="345"/>
    </location>
</feature>
<dbReference type="Proteomes" id="UP000638648">
    <property type="component" value="Unassembled WGS sequence"/>
</dbReference>
<dbReference type="RefSeq" id="WP_192752197.1">
    <property type="nucleotide sequence ID" value="NZ_BAABJL010000134.1"/>
</dbReference>
<proteinExistence type="predicted"/>
<gene>
    <name evidence="3" type="ORF">HEB94_005267</name>
</gene>
<dbReference type="SUPFAM" id="SSF56112">
    <property type="entry name" value="Protein kinase-like (PK-like)"/>
    <property type="match status" value="1"/>
</dbReference>
<dbReference type="Pfam" id="PF01636">
    <property type="entry name" value="APH"/>
    <property type="match status" value="1"/>
</dbReference>
<dbReference type="GO" id="GO:0016301">
    <property type="term" value="F:kinase activity"/>
    <property type="evidence" value="ECO:0007669"/>
    <property type="project" value="UniProtKB-KW"/>
</dbReference>
<reference evidence="3" key="1">
    <citation type="submission" date="2020-10" db="EMBL/GenBank/DDBJ databases">
        <title>Sequencing the genomes of 1000 actinobacteria strains.</title>
        <authorList>
            <person name="Klenk H.-P."/>
        </authorList>
    </citation>
    <scope>NUCLEOTIDE SEQUENCE</scope>
    <source>
        <strain evidence="3">DSM 45354</strain>
    </source>
</reference>
<feature type="compositionally biased region" description="Low complexity" evidence="1">
    <location>
        <begin position="313"/>
        <end position="332"/>
    </location>
</feature>
<sequence length="345" mass="37383">MSIPPAEHVAEAFDLGRPTGPMRAHRYGSSETWRLETDSGAFLVKRLWTGEDPSWRPALEAAMVFEGACAATGVSMPTPVWPVDVAFGCAARLPEDGVVRVYPWLEHRTVEVSDDLAEWLGTTLARLHRTAPISGSTPEPEWYGIFPAARWEAWLQDGVVQGRPWAAVLKERLPDVLRASRWVAEAFESTGPYVRTHRDVLPANVLVTAHGPVLVDFDTAGPDSAPLETATATLVFALRGAAEPDRDRVGRTLAAYEGEGGQPLPPREDLLARRLGMKLGTLSERLDKTLGHAPAGSWDLEPLSNSRRFRSCSTTSDAGPASSPADALAAMSQGGRLSRHRGCSH</sequence>
<dbReference type="Gene3D" id="3.90.1200.10">
    <property type="match status" value="1"/>
</dbReference>
<dbReference type="InterPro" id="IPR002575">
    <property type="entry name" value="Aminoglycoside_PTrfase"/>
</dbReference>
<organism evidence="3 4">
    <name type="scientific">Actinopolymorpha pittospori</name>
    <dbReference type="NCBI Taxonomy" id="648752"/>
    <lineage>
        <taxon>Bacteria</taxon>
        <taxon>Bacillati</taxon>
        <taxon>Actinomycetota</taxon>
        <taxon>Actinomycetes</taxon>
        <taxon>Propionibacteriales</taxon>
        <taxon>Actinopolymorphaceae</taxon>
        <taxon>Actinopolymorpha</taxon>
    </lineage>
</organism>
<accession>A0A927RB59</accession>
<keyword evidence="3" id="KW-0418">Kinase</keyword>